<dbReference type="PANTHER" id="PTHR34351:SF2">
    <property type="entry name" value="DUF58 DOMAIN-CONTAINING PROTEIN"/>
    <property type="match status" value="1"/>
</dbReference>
<accession>A0A3A9KA40</accession>
<comment type="caution">
    <text evidence="2">The sequence shown here is derived from an EMBL/GenBank/DDBJ whole genome shotgun (WGS) entry which is preliminary data.</text>
</comment>
<name>A0A3A9KA40_9BACI</name>
<proteinExistence type="predicted"/>
<dbReference type="Pfam" id="PF01882">
    <property type="entry name" value="DUF58"/>
    <property type="match status" value="1"/>
</dbReference>
<feature type="domain" description="DUF58" evidence="1">
    <location>
        <begin position="21"/>
        <end position="186"/>
    </location>
</feature>
<dbReference type="Proteomes" id="UP000281498">
    <property type="component" value="Unassembled WGS sequence"/>
</dbReference>
<dbReference type="InterPro" id="IPR002881">
    <property type="entry name" value="DUF58"/>
</dbReference>
<evidence type="ECO:0000259" key="1">
    <source>
        <dbReference type="Pfam" id="PF01882"/>
    </source>
</evidence>
<organism evidence="2 3">
    <name type="scientific">Salipaludibacillus neizhouensis</name>
    <dbReference type="NCBI Taxonomy" id="885475"/>
    <lineage>
        <taxon>Bacteria</taxon>
        <taxon>Bacillati</taxon>
        <taxon>Bacillota</taxon>
        <taxon>Bacilli</taxon>
        <taxon>Bacillales</taxon>
        <taxon>Bacillaceae</taxon>
    </lineage>
</organism>
<evidence type="ECO:0000313" key="2">
    <source>
        <dbReference type="EMBL" id="RKL67402.1"/>
    </source>
</evidence>
<protein>
    <recommendedName>
        <fullName evidence="1">DUF58 domain-containing protein</fullName>
    </recommendedName>
</protein>
<dbReference type="OrthoDB" id="9789943at2"/>
<dbReference type="AlphaFoldDB" id="A0A3A9KA40"/>
<dbReference type="PANTHER" id="PTHR34351">
    <property type="entry name" value="SLR1927 PROTEIN-RELATED"/>
    <property type="match status" value="1"/>
</dbReference>
<dbReference type="EMBL" id="PDOE01000003">
    <property type="protein sequence ID" value="RKL67402.1"/>
    <property type="molecule type" value="Genomic_DNA"/>
</dbReference>
<reference evidence="2 3" key="1">
    <citation type="submission" date="2017-10" db="EMBL/GenBank/DDBJ databases">
        <title>Bacillus sp. nov., a halophilic bacterium isolated from a Keqin Lake.</title>
        <authorList>
            <person name="Wang H."/>
        </authorList>
    </citation>
    <scope>NUCLEOTIDE SEQUENCE [LARGE SCALE GENOMIC DNA]</scope>
    <source>
        <strain evidence="2 3">KCTC 13187</strain>
    </source>
</reference>
<evidence type="ECO:0000313" key="3">
    <source>
        <dbReference type="Proteomes" id="UP000281498"/>
    </source>
</evidence>
<sequence>MQGDFFVKRWIVEDPFINAGVREYEAGDPLRSVNWNASARAQTMQVNKKDFAADYRLMIYVNFDYDEDIRLPVNETDLIEKAISYAASIANYTTSKGIPTGFGCNGYLYVPGETKDVRKKSVRIEPRTGKIHFNQILKTMAKLKIDRSMPFHQFLKEDLDHNQTKTDYLFISAFSSVKIEKNVRLLQRKGNTVDYLWMTEVNRAIGAERGTL</sequence>
<gene>
    <name evidence="2" type="ORF">CR203_08545</name>
</gene>
<keyword evidence="3" id="KW-1185">Reference proteome</keyword>